<evidence type="ECO:0000256" key="1">
    <source>
        <dbReference type="SAM" id="MobiDB-lite"/>
    </source>
</evidence>
<dbReference type="AlphaFoldDB" id="A0A397GWP6"/>
<dbReference type="VEuPathDB" id="FungiDB:CDV56_105286"/>
<dbReference type="GeneID" id="38127260"/>
<name>A0A397GWP6_ASPTH</name>
<reference evidence="2" key="1">
    <citation type="submission" date="2018-08" db="EMBL/GenBank/DDBJ databases">
        <title>Draft genome sequence of azole-resistant Aspergillus thermomutatus (Neosartorya pseudofischeri) strain HMR AF 39, isolated from a human nasal aspirate.</title>
        <authorList>
            <person name="Parent-Michaud M."/>
            <person name="Dufresne P.J."/>
            <person name="Fournier E."/>
            <person name="Martineau C."/>
            <person name="Moreira S."/>
            <person name="Perkins V."/>
            <person name="De Repentigny L."/>
            <person name="Dufresne S.F."/>
        </authorList>
    </citation>
    <scope>NUCLEOTIDE SEQUENCE [LARGE SCALE GENOMIC DNA]</scope>
    <source>
        <strain evidence="2">HMR AF 39</strain>
    </source>
</reference>
<organism evidence="2 3">
    <name type="scientific">Aspergillus thermomutatus</name>
    <name type="common">Neosartorya pseudofischeri</name>
    <dbReference type="NCBI Taxonomy" id="41047"/>
    <lineage>
        <taxon>Eukaryota</taxon>
        <taxon>Fungi</taxon>
        <taxon>Dikarya</taxon>
        <taxon>Ascomycota</taxon>
        <taxon>Pezizomycotina</taxon>
        <taxon>Eurotiomycetes</taxon>
        <taxon>Eurotiomycetidae</taxon>
        <taxon>Eurotiales</taxon>
        <taxon>Aspergillaceae</taxon>
        <taxon>Aspergillus</taxon>
        <taxon>Aspergillus subgen. Fumigati</taxon>
    </lineage>
</organism>
<dbReference type="EMBL" id="NKHU02000100">
    <property type="protein sequence ID" value="RHZ55412.1"/>
    <property type="molecule type" value="Genomic_DNA"/>
</dbReference>
<proteinExistence type="predicted"/>
<evidence type="ECO:0000313" key="3">
    <source>
        <dbReference type="Proteomes" id="UP000215305"/>
    </source>
</evidence>
<feature type="region of interest" description="Disordered" evidence="1">
    <location>
        <begin position="1"/>
        <end position="68"/>
    </location>
</feature>
<protein>
    <submittedName>
        <fullName evidence="2">Uncharacterized protein</fullName>
    </submittedName>
</protein>
<evidence type="ECO:0000313" key="2">
    <source>
        <dbReference type="EMBL" id="RHZ55412.1"/>
    </source>
</evidence>
<comment type="caution">
    <text evidence="2">The sequence shown here is derived from an EMBL/GenBank/DDBJ whole genome shotgun (WGS) entry which is preliminary data.</text>
</comment>
<keyword evidence="3" id="KW-1185">Reference proteome</keyword>
<dbReference type="RefSeq" id="XP_026614308.1">
    <property type="nucleotide sequence ID" value="XM_026758905.1"/>
</dbReference>
<dbReference type="Proteomes" id="UP000215305">
    <property type="component" value="Unassembled WGS sequence"/>
</dbReference>
<sequence>MVGQGLFSWFGSSKQEEAPQTTWDPKTLTMVQPQSPERPTTEDVVTDQPAPKEDMHLQLRGGDGPGDE</sequence>
<feature type="compositionally biased region" description="Polar residues" evidence="1">
    <location>
        <begin position="10"/>
        <end position="38"/>
    </location>
</feature>
<gene>
    <name evidence="2" type="ORF">CDV56_105286</name>
</gene>
<dbReference type="OrthoDB" id="4153865at2759"/>
<accession>A0A397GWP6</accession>